<reference evidence="2" key="1">
    <citation type="submission" date="2024-06" db="EMBL/GenBank/DDBJ databases">
        <title>Multi-omics analyses provide insights into the biosynthesis of the anticancer antibiotic pleurotin in Hohenbuehelia grisea.</title>
        <authorList>
            <person name="Weaver J.A."/>
            <person name="Alberti F."/>
        </authorList>
    </citation>
    <scope>NUCLEOTIDE SEQUENCE [LARGE SCALE GENOMIC DNA]</scope>
    <source>
        <strain evidence="2">T-177</strain>
    </source>
</reference>
<organism evidence="1 2">
    <name type="scientific">Hohenbuehelia grisea</name>
    <dbReference type="NCBI Taxonomy" id="104357"/>
    <lineage>
        <taxon>Eukaryota</taxon>
        <taxon>Fungi</taxon>
        <taxon>Dikarya</taxon>
        <taxon>Basidiomycota</taxon>
        <taxon>Agaricomycotina</taxon>
        <taxon>Agaricomycetes</taxon>
        <taxon>Agaricomycetidae</taxon>
        <taxon>Agaricales</taxon>
        <taxon>Pleurotineae</taxon>
        <taxon>Pleurotaceae</taxon>
        <taxon>Hohenbuehelia</taxon>
    </lineage>
</organism>
<proteinExistence type="predicted"/>
<gene>
    <name evidence="1" type="ORF">HGRIS_002025</name>
</gene>
<comment type="caution">
    <text evidence="1">The sequence shown here is derived from an EMBL/GenBank/DDBJ whole genome shotgun (WGS) entry which is preliminary data.</text>
</comment>
<dbReference type="Proteomes" id="UP001556367">
    <property type="component" value="Unassembled WGS sequence"/>
</dbReference>
<dbReference type="EMBL" id="JASNQZ010000006">
    <property type="protein sequence ID" value="KAL0955822.1"/>
    <property type="molecule type" value="Genomic_DNA"/>
</dbReference>
<sequence length="428" mass="48393">MDTSAGTQRISLEICEHIIDLFASSLPDLAACALVCKAWAARVRFLSLRMQSYYLNREGVYSMDKTLMTMVGHWILNDAEHLGLRRTHFPSTIWAHTSLPELMTSKVYVNRLTIAYHRALNFKKLHTTVLSAHNGTLFQRITTLHLYAVQSPSCVYLARFLCEFKALDHLALGRVFFETIEEDILDDLDLAPISTLTLSGPLASRGMPTAAIDRLDELHPQLPHAYPGDVLSALLDWVAFRSRDTLRTLHIEYLDANAVQILMHPEGLIEHLVFNLGKNPHIVLFETLSCHRPPLLRRLDFLSVYGSAELSKIYAEYMISITQPEEPTSDMEISFGISHARTLASHSLGGIDKAFSHLARLPCGPSDAYVTVVLHEDASDLEAPLSEAQFLVFMIRMREIRKVNRNFVKLRYVRLHNPRGLLPRSRAA</sequence>
<accession>A0ABR3JJW8</accession>
<evidence type="ECO:0008006" key="3">
    <source>
        <dbReference type="Google" id="ProtNLM"/>
    </source>
</evidence>
<name>A0ABR3JJW8_9AGAR</name>
<evidence type="ECO:0000313" key="2">
    <source>
        <dbReference type="Proteomes" id="UP001556367"/>
    </source>
</evidence>
<evidence type="ECO:0000313" key="1">
    <source>
        <dbReference type="EMBL" id="KAL0955822.1"/>
    </source>
</evidence>
<protein>
    <recommendedName>
        <fullName evidence="3">F-box domain-containing protein</fullName>
    </recommendedName>
</protein>
<keyword evidence="2" id="KW-1185">Reference proteome</keyword>